<reference evidence="6" key="1">
    <citation type="submission" date="2013-07" db="EMBL/GenBank/DDBJ databases">
        <title>The genome of Eucalyptus grandis.</title>
        <authorList>
            <person name="Schmutz J."/>
            <person name="Hayes R."/>
            <person name="Myburg A."/>
            <person name="Tuskan G."/>
            <person name="Grattapaglia D."/>
            <person name="Rokhsar D.S."/>
        </authorList>
    </citation>
    <scope>NUCLEOTIDE SEQUENCE</scope>
    <source>
        <tissue evidence="6">Leaf extractions</tissue>
    </source>
</reference>
<dbReference type="SUPFAM" id="SSF46689">
    <property type="entry name" value="Homeodomain-like"/>
    <property type="match status" value="1"/>
</dbReference>
<protein>
    <recommendedName>
        <fullName evidence="5">Homeobox domain-containing protein</fullName>
    </recommendedName>
</protein>
<feature type="domain" description="Homeobox" evidence="5">
    <location>
        <begin position="15"/>
        <end position="75"/>
    </location>
</feature>
<feature type="compositionally biased region" description="Basic and acidic residues" evidence="4">
    <location>
        <begin position="110"/>
        <end position="125"/>
    </location>
</feature>
<dbReference type="PANTHER" id="PTHR47713:SF2">
    <property type="entry name" value="HOMEODOMAIN-LIKE SUPERFAMILY PROTEIN"/>
    <property type="match status" value="1"/>
</dbReference>
<feature type="compositionally biased region" description="Basic and acidic residues" evidence="4">
    <location>
        <begin position="460"/>
        <end position="470"/>
    </location>
</feature>
<feature type="region of interest" description="Disordered" evidence="4">
    <location>
        <begin position="82"/>
        <end position="179"/>
    </location>
</feature>
<dbReference type="SMART" id="SM00389">
    <property type="entry name" value="HOX"/>
    <property type="match status" value="1"/>
</dbReference>
<dbReference type="CDD" id="cd00086">
    <property type="entry name" value="homeodomain"/>
    <property type="match status" value="1"/>
</dbReference>
<name>A0A059AB88_EUCGR</name>
<dbReference type="STRING" id="71139.A0A059AB88"/>
<dbReference type="FunCoup" id="A0A059AB88">
    <property type="interactions" value="714"/>
</dbReference>
<gene>
    <name evidence="6" type="ORF">EUGRSUZ_J00701</name>
</gene>
<proteinExistence type="predicted"/>
<dbReference type="EMBL" id="KK198762">
    <property type="protein sequence ID" value="KCW51098.1"/>
    <property type="molecule type" value="Genomic_DNA"/>
</dbReference>
<keyword evidence="2 3" id="KW-0371">Homeobox</keyword>
<feature type="region of interest" description="Disordered" evidence="4">
    <location>
        <begin position="460"/>
        <end position="522"/>
    </location>
</feature>
<dbReference type="Gramene" id="KCW51098">
    <property type="protein sequence ID" value="KCW51098"/>
    <property type="gene ID" value="EUGRSUZ_J00701"/>
</dbReference>
<dbReference type="Gene3D" id="1.10.10.60">
    <property type="entry name" value="Homeodomain-like"/>
    <property type="match status" value="1"/>
</dbReference>
<dbReference type="PROSITE" id="PS50071">
    <property type="entry name" value="HOMEOBOX_2"/>
    <property type="match status" value="1"/>
</dbReference>
<dbReference type="Pfam" id="PF00046">
    <property type="entry name" value="Homeodomain"/>
    <property type="match status" value="1"/>
</dbReference>
<comment type="subcellular location">
    <subcellularLocation>
        <location evidence="1 2 3">Nucleus</location>
    </subcellularLocation>
</comment>
<dbReference type="InParanoid" id="A0A059AB88"/>
<feature type="compositionally biased region" description="Basic and acidic residues" evidence="4">
    <location>
        <begin position="1"/>
        <end position="18"/>
    </location>
</feature>
<dbReference type="GO" id="GO:0003677">
    <property type="term" value="F:DNA binding"/>
    <property type="evidence" value="ECO:0007669"/>
    <property type="project" value="UniProtKB-UniRule"/>
</dbReference>
<evidence type="ECO:0000256" key="2">
    <source>
        <dbReference type="PROSITE-ProRule" id="PRU00108"/>
    </source>
</evidence>
<dbReference type="KEGG" id="egr:104421472"/>
<dbReference type="InterPro" id="IPR001356">
    <property type="entry name" value="HD"/>
</dbReference>
<dbReference type="OrthoDB" id="6159439at2759"/>
<dbReference type="InterPro" id="IPR009057">
    <property type="entry name" value="Homeodomain-like_sf"/>
</dbReference>
<feature type="DNA-binding region" description="Homeobox" evidence="2">
    <location>
        <begin position="17"/>
        <end position="76"/>
    </location>
</feature>
<dbReference type="GO" id="GO:0005634">
    <property type="term" value="C:nucleus"/>
    <property type="evidence" value="ECO:0007669"/>
    <property type="project" value="UniProtKB-SubCell"/>
</dbReference>
<dbReference type="eggNOG" id="KOG0488">
    <property type="taxonomic scope" value="Eukaryota"/>
</dbReference>
<evidence type="ECO:0000256" key="1">
    <source>
        <dbReference type="ARBA" id="ARBA00004123"/>
    </source>
</evidence>
<feature type="region of interest" description="Disordered" evidence="4">
    <location>
        <begin position="1"/>
        <end position="24"/>
    </location>
</feature>
<organism evidence="6">
    <name type="scientific">Eucalyptus grandis</name>
    <name type="common">Flooded gum</name>
    <dbReference type="NCBI Taxonomy" id="71139"/>
    <lineage>
        <taxon>Eukaryota</taxon>
        <taxon>Viridiplantae</taxon>
        <taxon>Streptophyta</taxon>
        <taxon>Embryophyta</taxon>
        <taxon>Tracheophyta</taxon>
        <taxon>Spermatophyta</taxon>
        <taxon>Magnoliopsida</taxon>
        <taxon>eudicotyledons</taxon>
        <taxon>Gunneridae</taxon>
        <taxon>Pentapetalae</taxon>
        <taxon>rosids</taxon>
        <taxon>malvids</taxon>
        <taxon>Myrtales</taxon>
        <taxon>Myrtaceae</taxon>
        <taxon>Myrtoideae</taxon>
        <taxon>Eucalypteae</taxon>
        <taxon>Eucalyptus</taxon>
    </lineage>
</organism>
<dbReference type="AlphaFoldDB" id="A0A059AB88"/>
<evidence type="ECO:0000256" key="4">
    <source>
        <dbReference type="SAM" id="MobiDB-lite"/>
    </source>
</evidence>
<dbReference type="OMA" id="AMEMPSS"/>
<sequence length="522" mass="58756">MEESSEAHSAEEKASSEKNRRRFKTPAQLAALESFYNEQKYPTEEMKSQLAEQIGLTEKQISGWFCHRRLKDKRLLREEVYADGRQDRSSGVVQDRGSGLRQDSCGSTKQGDRRLFDPREVESRRLYGQNSPSADLTFEPKSQYAGNLAPLDDTSSGSSSALQDGFGSQGTDKYDNCRPLAKHEGISSFHRKSTNDMRYRPSGYLKVKGEIENAAITAVKRQLGRHYREDGPLLGIEFDPLPPGAFESPLGESTYGPRYVEDPSLPQSPEIYGIQKQPSLNTQHEEYNSKLSPQKAYEEGEDFSTVDRLDYSDYRPHNQFKQRYTPSSQIGDLGGWKSSVHMQEYPTGDAYAYNNGRRSGLTSKHAAEGMRSDFAFDHLHTTSAKITSRKRESRLNDYDAIHAEFVQNSEIVRPRPSNLVLQHSESFNAGEGGPSKRILKEEKRYRERGTAAGYIEPLREKMRPPKEMASAKRVRTKFPQQDFVTKASAVMPPWKNQTKGSAAQMPSSLSNDEAADTSSSLG</sequence>
<dbReference type="PANTHER" id="PTHR47713">
    <property type="entry name" value="HOMEODOMAIN-LIKE SUPERFAMILY PROTEIN"/>
    <property type="match status" value="1"/>
</dbReference>
<evidence type="ECO:0000259" key="5">
    <source>
        <dbReference type="PROSITE" id="PS50071"/>
    </source>
</evidence>
<keyword evidence="2 3" id="KW-0539">Nucleus</keyword>
<feature type="compositionally biased region" description="Polar residues" evidence="4">
    <location>
        <begin position="153"/>
        <end position="162"/>
    </location>
</feature>
<evidence type="ECO:0000256" key="3">
    <source>
        <dbReference type="RuleBase" id="RU000682"/>
    </source>
</evidence>
<feature type="compositionally biased region" description="Polar residues" evidence="4">
    <location>
        <begin position="495"/>
        <end position="522"/>
    </location>
</feature>
<evidence type="ECO:0000313" key="6">
    <source>
        <dbReference type="EMBL" id="KCW51098.1"/>
    </source>
</evidence>
<keyword evidence="2 3" id="KW-0238">DNA-binding</keyword>
<accession>A0A059AB88</accession>